<reference evidence="2 3" key="1">
    <citation type="journal article" date="2020" name="ISME J.">
        <title>Comparative genomics reveals insights into cyanobacterial evolution and habitat adaptation.</title>
        <authorList>
            <person name="Chen M.Y."/>
            <person name="Teng W.K."/>
            <person name="Zhao L."/>
            <person name="Hu C.X."/>
            <person name="Zhou Y.K."/>
            <person name="Han B.P."/>
            <person name="Song L.R."/>
            <person name="Shu W.S."/>
        </authorList>
    </citation>
    <scope>NUCLEOTIDE SEQUENCE [LARGE SCALE GENOMIC DNA]</scope>
    <source>
        <strain evidence="2 3">FACHB-119</strain>
    </source>
</reference>
<dbReference type="PANTHER" id="PTHR46361:SF3">
    <property type="entry name" value="ELECTRON CARRIER_ PROTEIN DISULFIDE OXIDOREDUCTASE"/>
    <property type="match status" value="1"/>
</dbReference>
<proteinExistence type="predicted"/>
<evidence type="ECO:0000313" key="3">
    <source>
        <dbReference type="Proteomes" id="UP000661112"/>
    </source>
</evidence>
<dbReference type="EMBL" id="JACJSG010000010">
    <property type="protein sequence ID" value="MBD2500730.1"/>
    <property type="molecule type" value="Genomic_DNA"/>
</dbReference>
<keyword evidence="3" id="KW-1185">Reference proteome</keyword>
<name>A0ABR8D0S2_9NOST</name>
<dbReference type="Pfam" id="PF04784">
    <property type="entry name" value="DUF547"/>
    <property type="match status" value="1"/>
</dbReference>
<comment type="caution">
    <text evidence="2">The sequence shown here is derived from an EMBL/GenBank/DDBJ whole genome shotgun (WGS) entry which is preliminary data.</text>
</comment>
<gene>
    <name evidence="2" type="ORF">H6G83_08910</name>
</gene>
<feature type="domain" description="DUF547" evidence="1">
    <location>
        <begin position="51"/>
        <end position="163"/>
    </location>
</feature>
<dbReference type="RefSeq" id="WP_190470138.1">
    <property type="nucleotide sequence ID" value="NZ_JACJSG010000010.1"/>
</dbReference>
<dbReference type="PANTHER" id="PTHR46361">
    <property type="entry name" value="ELECTRON CARRIER/ PROTEIN DISULFIDE OXIDOREDUCTASE"/>
    <property type="match status" value="1"/>
</dbReference>
<evidence type="ECO:0000313" key="2">
    <source>
        <dbReference type="EMBL" id="MBD2500730.1"/>
    </source>
</evidence>
<protein>
    <submittedName>
        <fullName evidence="2">DUF547 domain-containing protein</fullName>
    </submittedName>
</protein>
<sequence length="250" mass="29918">MIDFEPWDKLLRQYVDAQGRVNYRAWKQEQPHAISEWLQNYQHWQLASDNNLEQLALWINLYNAFTISTILERYPLESILPRFLGIPNWLAFLWFFQRKAYYIFGEYYSLGQIEHQILREKLPEPRIHFAIVCASVGCPLLRAGAYFPEQVMQQLEEDASRFINNPEKVRYDFSSQTLYCNKIFKWYRQDFLKVAPSLPEYIALYLKIDANLTATTPISYLDYDWNLNQREFDKRCFDLSPNPSPSRRGE</sequence>
<accession>A0ABR8D0S2</accession>
<evidence type="ECO:0000259" key="1">
    <source>
        <dbReference type="Pfam" id="PF04784"/>
    </source>
</evidence>
<dbReference type="InterPro" id="IPR006869">
    <property type="entry name" value="DUF547"/>
</dbReference>
<dbReference type="Proteomes" id="UP000661112">
    <property type="component" value="Unassembled WGS sequence"/>
</dbReference>
<organism evidence="2 3">
    <name type="scientific">Anabaena azotica FACHB-119</name>
    <dbReference type="NCBI Taxonomy" id="947527"/>
    <lineage>
        <taxon>Bacteria</taxon>
        <taxon>Bacillati</taxon>
        <taxon>Cyanobacteriota</taxon>
        <taxon>Cyanophyceae</taxon>
        <taxon>Nostocales</taxon>
        <taxon>Nostocaceae</taxon>
        <taxon>Anabaena</taxon>
        <taxon>Anabaena azotica</taxon>
    </lineage>
</organism>